<feature type="domain" description="BHLH" evidence="9">
    <location>
        <begin position="1531"/>
        <end position="1580"/>
    </location>
</feature>
<feature type="domain" description="T-box" evidence="8">
    <location>
        <begin position="156"/>
        <end position="343"/>
    </location>
</feature>
<evidence type="ECO:0000256" key="1">
    <source>
        <dbReference type="ARBA" id="ARBA00022473"/>
    </source>
</evidence>
<dbReference type="PANTHER" id="PTHR11267">
    <property type="entry name" value="T-BOX PROTEIN-RELATED"/>
    <property type="match status" value="1"/>
</dbReference>
<accession>A0A3B5K2B3</accession>
<dbReference type="GO" id="GO:0046983">
    <property type="term" value="F:protein dimerization activity"/>
    <property type="evidence" value="ECO:0007669"/>
    <property type="project" value="InterPro"/>
</dbReference>
<dbReference type="GO" id="GO:0000785">
    <property type="term" value="C:chromatin"/>
    <property type="evidence" value="ECO:0007669"/>
    <property type="project" value="TreeGrafter"/>
</dbReference>
<dbReference type="Pfam" id="PF16059">
    <property type="entry name" value="MGA_dom"/>
    <property type="match status" value="1"/>
</dbReference>
<reference evidence="10" key="3">
    <citation type="submission" date="2025-09" db="UniProtKB">
        <authorList>
            <consortium name="Ensembl"/>
        </authorList>
    </citation>
    <scope>IDENTIFICATION</scope>
</reference>
<feature type="compositionally biased region" description="Low complexity" evidence="7">
    <location>
        <begin position="26"/>
        <end position="42"/>
    </location>
</feature>
<dbReference type="Pfam" id="PF00907">
    <property type="entry name" value="T-box"/>
    <property type="match status" value="1"/>
</dbReference>
<evidence type="ECO:0000256" key="2">
    <source>
        <dbReference type="ARBA" id="ARBA00023015"/>
    </source>
</evidence>
<feature type="compositionally biased region" description="Basic and acidic residues" evidence="7">
    <location>
        <begin position="1993"/>
        <end position="2002"/>
    </location>
</feature>
<dbReference type="GO" id="GO:0000981">
    <property type="term" value="F:DNA-binding transcription factor activity, RNA polymerase II-specific"/>
    <property type="evidence" value="ECO:0007669"/>
    <property type="project" value="TreeGrafter"/>
</dbReference>
<evidence type="ECO:0000256" key="7">
    <source>
        <dbReference type="SAM" id="MobiDB-lite"/>
    </source>
</evidence>
<reference evidence="10 11" key="1">
    <citation type="journal article" date="2011" name="Genome Biol. Evol.">
        <title>Integration of the genetic map and genome assembly of fugu facilitates insights into distinct features of genome evolution in teleosts and mammals.</title>
        <authorList>
            <person name="Kai W."/>
            <person name="Kikuchi K."/>
            <person name="Tohari S."/>
            <person name="Chew A.K."/>
            <person name="Tay A."/>
            <person name="Fujiwara A."/>
            <person name="Hosoya S."/>
            <person name="Suetake H."/>
            <person name="Naruse K."/>
            <person name="Brenner S."/>
            <person name="Suzuki Y."/>
            <person name="Venkatesh B."/>
        </authorList>
    </citation>
    <scope>NUCLEOTIDE SEQUENCE [LARGE SCALE GENOMIC DNA]</scope>
</reference>
<keyword evidence="4" id="KW-0804">Transcription</keyword>
<dbReference type="GeneTree" id="ENSGT00940000156269"/>
<dbReference type="InterPro" id="IPR036960">
    <property type="entry name" value="T-box_sf"/>
</dbReference>
<organism evidence="10 11">
    <name type="scientific">Takifugu rubripes</name>
    <name type="common">Japanese pufferfish</name>
    <name type="synonym">Fugu rubripes</name>
    <dbReference type="NCBI Taxonomy" id="31033"/>
    <lineage>
        <taxon>Eukaryota</taxon>
        <taxon>Metazoa</taxon>
        <taxon>Chordata</taxon>
        <taxon>Craniata</taxon>
        <taxon>Vertebrata</taxon>
        <taxon>Euteleostomi</taxon>
        <taxon>Actinopterygii</taxon>
        <taxon>Neopterygii</taxon>
        <taxon>Teleostei</taxon>
        <taxon>Neoteleostei</taxon>
        <taxon>Acanthomorphata</taxon>
        <taxon>Eupercaria</taxon>
        <taxon>Tetraodontiformes</taxon>
        <taxon>Tetradontoidea</taxon>
        <taxon>Tetraodontidae</taxon>
        <taxon>Takifugu</taxon>
    </lineage>
</organism>
<dbReference type="InterPro" id="IPR017956">
    <property type="entry name" value="AT_hook_DNA-bd_motif"/>
</dbReference>
<dbReference type="Gene3D" id="2.60.40.820">
    <property type="entry name" value="Transcription factor, T-box"/>
    <property type="match status" value="1"/>
</dbReference>
<feature type="region of interest" description="Disordered" evidence="7">
    <location>
        <begin position="1787"/>
        <end position="1832"/>
    </location>
</feature>
<dbReference type="InterPro" id="IPR046360">
    <property type="entry name" value="T-box_DNA-bd"/>
</dbReference>
<dbReference type="PROSITE" id="PS50888">
    <property type="entry name" value="BHLH"/>
    <property type="match status" value="1"/>
</dbReference>
<name>A0A3B5K2B3_TAKRU</name>
<comment type="caution">
    <text evidence="6">Lacks conserved residue(s) required for the propagation of feature annotation.</text>
</comment>
<feature type="compositionally biased region" description="Basic and acidic residues" evidence="7">
    <location>
        <begin position="1787"/>
        <end position="1804"/>
    </location>
</feature>
<feature type="compositionally biased region" description="Polar residues" evidence="7">
    <location>
        <begin position="786"/>
        <end position="802"/>
    </location>
</feature>
<dbReference type="SUPFAM" id="SSF47459">
    <property type="entry name" value="HLH, helix-loop-helix DNA-binding domain"/>
    <property type="match status" value="1"/>
</dbReference>
<dbReference type="Ensembl" id="ENSTRUT00000055115.2">
    <property type="protein sequence ID" value="ENSTRUP00000049612.2"/>
    <property type="gene ID" value="ENSTRUG00000022577.2"/>
</dbReference>
<feature type="compositionally biased region" description="Low complexity" evidence="7">
    <location>
        <begin position="1258"/>
        <end position="1267"/>
    </location>
</feature>
<evidence type="ECO:0000256" key="4">
    <source>
        <dbReference type="ARBA" id="ARBA00023163"/>
    </source>
</evidence>
<feature type="compositionally biased region" description="Acidic residues" evidence="7">
    <location>
        <begin position="1457"/>
        <end position="1470"/>
    </location>
</feature>
<dbReference type="InterPro" id="IPR011598">
    <property type="entry name" value="bHLH_dom"/>
</dbReference>
<feature type="region of interest" description="Disordered" evidence="7">
    <location>
        <begin position="1258"/>
        <end position="1282"/>
    </location>
</feature>
<sequence>MPVMDSEVAPMEDRRALEEGRVTDGPFPFAPTSVPSSTPSLLNTTGADFTSEPEIEMKAVSMASNNCSSTSLSSPAEASPAKPVVASPTLCHSPTEPYQATSQLASESLMCTETSLVKLPQSSPLLPSFVFTKLQSSNTEGDFPTVLTHKGVSVTLENNSVWKQFHSCTTEMILTKQGRRMFPYCRYRLSGLEPTRMYSLFLSIVPVDQYKYRWSNSKWEPSGVAEHYNQGLFRAFSHHYSPSQGSALMTSLVSFYKLKLTNNMNDQEGHIILHSMHRYIPRLHVIPVVDGEISLPDKLAFMGPECLTFIFPQTEFMAVTTYQNFRITQLKINHNPFAKGFREEGSCSRLNRIITEVRHVAKAGDPIPDVKSEVKEEDVELSLNGDIDSTSITKTRLVLKPIMSSSPGNAPFVNCLRGKHALGELVLVEDQQCVVPKKEPHVESLTPKARQRFRASTPGSSLRLRKRGRRINRRWANSHGRRWKAAPASPTVVHSPSLTVAMQPELDDVEGLLFVSFSSKEALEFHIRDKSPSSPPPSTNVELKETNKLGAVSPEGDEENIPHLEAVLLQDLSLCRHRQVLHPVLQEVGLKLSCLDPATPVDLKYLGIHLPLPPPELPEQSTITSPSDEGLSFISRTGKTSDMTKIKGWKSKFIKSKETCPGSDGSQKNLSAFCSNMLDEYLESEAQKISERAAAFSTNPEGRVSYQLPAKSSSYVKTLDSVLKHRGTASKSAVGSSRPCPLSHKHLFNFAQSSLAQTDPVSPKGSPSVPRSAPSHLAAELKACSTPASHGTSPVQQTSSAHQPVGIQRSVTSQGLTYRSSALTKFQSKLLEMEIGTLNEGLSRTQLTNDRLGVALSVLLTKEMQPSQILKVAKYPVDKTTKTECGWDFCRLGCLCASLQYSRKGPLHCQRPECMFGCACFKRKITKQLITAEDKAEGQPVYSMTNMEHPSQPQRGFHAKTLWKCSTNNEDPEPVFAPSGARPCLAPIKAAKRSSLAHQSQQVREDDKDPVYKYLESMMTCARVRGFRERAPPEVNLEPKIIEKPPQLTAFDEKEARKQIEIQSGCHWRKDRKKVLEELCRRMNQNNIPESFIIEPYQIRLITKIVMQKPSGSVIKYRLHISEPSANDEEKSESSDKEMHASDGEDMETVEEEEEPVMRYGVTPFLSGVLPAGKLRARTKPVGCQASGLIQVNGKTYNQARLLLGTMGSLHPANRLAAYITGRVNLPAEINKKTLKSDPTNKANTPAILLVKAAGTETPSTITPRTTAKLKNPTQQPVQQSELESSNKGFVALLLPPQSAPSKSPVQTITRGDICQSTTFQNSSMTSNVSLTVSPSLKTPSFLGQTGTFSFRICPPTNQGTKSQTQQGVLLPGGFTLIQLPSQNTNGDSQQVPCENTVGTANLNWLGLDIAAKARELLSSEMVKPEFFTAPKCNDDTSSEESVELNRQVESGGNDSESLDFSEESDEVDVETIDGSHELVIDRIKEDARKALVTSRNSQDGFRSPPAASIQAQPNSSKQQKGRCESLKILNRRETHTWVERLRRSELRELFDKLHTILQTNPKPPRLHLLSMAQNEIKSLVEASKYLEDQKTKLIQKQQAYLKELSLLTGRSEKVIQDRLKEFYKEEKLKEKTMKWSPFFSNLLQSRAALLQADNSEAKKETIPLLPSDFLLRPSQHPSNPVAAQNTAVLTPLRMQHFQPEVTKTMSPELKSVAAPSPHDDRKDKISDSVAQMSVKATTSTQKPDAIQPVKEISFPLVRSKSGRIILPSSLKPICQNILPVVGEKSKLAGETGEKPAKKQKTEPDQPAEIISVTEEDKTLQSPNSKPTPPCVNTPMASVTFLNKSMLLVQKALHAAEQIPTVGPQAAPTQTPVQRSRGRPRKTPRIQVKLAPASERRGHSVKSLDHSQTAVAEGPKENGLLTTGDSPLLLKRGRGRPPKRSSSEGLWNPPVIQGSVTPKSEDIPERFSKESRKARPLTRAALGKDFPSAKKRSWIDIEKELEQDTDSE</sequence>
<dbReference type="PANTHER" id="PTHR11267:SF104">
    <property type="entry name" value="T-BOX TRANSCRIPTION FACTOR TBX1"/>
    <property type="match status" value="1"/>
</dbReference>
<dbReference type="InterPro" id="IPR036638">
    <property type="entry name" value="HLH_DNA-bd_sf"/>
</dbReference>
<dbReference type="Proteomes" id="UP000005226">
    <property type="component" value="Chromosome 16"/>
</dbReference>
<dbReference type="GO" id="GO:0001708">
    <property type="term" value="P:cell fate specification"/>
    <property type="evidence" value="ECO:0007669"/>
    <property type="project" value="TreeGrafter"/>
</dbReference>
<evidence type="ECO:0000259" key="9">
    <source>
        <dbReference type="PROSITE" id="PS50888"/>
    </source>
</evidence>
<evidence type="ECO:0000256" key="3">
    <source>
        <dbReference type="ARBA" id="ARBA00023125"/>
    </source>
</evidence>
<dbReference type="Pfam" id="PF00010">
    <property type="entry name" value="HLH"/>
    <property type="match status" value="1"/>
</dbReference>
<dbReference type="PRINTS" id="PR00937">
    <property type="entry name" value="TBOX"/>
</dbReference>
<dbReference type="InterPro" id="IPR001699">
    <property type="entry name" value="TF_T-box"/>
</dbReference>
<feature type="region of interest" description="Disordered" evidence="7">
    <location>
        <begin position="1492"/>
        <end position="1522"/>
    </location>
</feature>
<comment type="subcellular location">
    <subcellularLocation>
        <location evidence="6">Nucleus</location>
    </subcellularLocation>
</comment>
<reference evidence="10" key="2">
    <citation type="submission" date="2025-08" db="UniProtKB">
        <authorList>
            <consortium name="Ensembl"/>
        </authorList>
    </citation>
    <scope>IDENTIFICATION</scope>
</reference>
<dbReference type="GO" id="GO:0000978">
    <property type="term" value="F:RNA polymerase II cis-regulatory region sequence-specific DNA binding"/>
    <property type="evidence" value="ECO:0007669"/>
    <property type="project" value="InterPro"/>
</dbReference>
<dbReference type="Gene3D" id="4.10.280.10">
    <property type="entry name" value="Helix-loop-helix DNA-binding domain"/>
    <property type="match status" value="1"/>
</dbReference>
<dbReference type="PROSITE" id="PS50252">
    <property type="entry name" value="TBOX_3"/>
    <property type="match status" value="1"/>
</dbReference>
<keyword evidence="1" id="KW-0217">Developmental protein</keyword>
<feature type="region of interest" description="Disordered" evidence="7">
    <location>
        <begin position="1429"/>
        <end position="1470"/>
    </location>
</feature>
<evidence type="ECO:0000256" key="6">
    <source>
        <dbReference type="PROSITE-ProRule" id="PRU00201"/>
    </source>
</evidence>
<dbReference type="GO" id="GO:0045893">
    <property type="term" value="P:positive regulation of DNA-templated transcription"/>
    <property type="evidence" value="ECO:0007669"/>
    <property type="project" value="InterPro"/>
</dbReference>
<dbReference type="InterPro" id="IPR032060">
    <property type="entry name" value="MGA_dom"/>
</dbReference>
<dbReference type="InParanoid" id="A0A3B5K2B3"/>
<keyword evidence="5 6" id="KW-0539">Nucleus</keyword>
<feature type="region of interest" description="Disordered" evidence="7">
    <location>
        <begin position="1124"/>
        <end position="1149"/>
    </location>
</feature>
<proteinExistence type="predicted"/>
<keyword evidence="11" id="KW-1185">Reference proteome</keyword>
<dbReference type="SMART" id="SM00425">
    <property type="entry name" value="TBOX"/>
    <property type="match status" value="1"/>
</dbReference>
<feature type="compositionally biased region" description="Basic and acidic residues" evidence="7">
    <location>
        <begin position="1959"/>
        <end position="1973"/>
    </location>
</feature>
<evidence type="ECO:0000256" key="5">
    <source>
        <dbReference type="ARBA" id="ARBA00023242"/>
    </source>
</evidence>
<feature type="compositionally biased region" description="Basic and acidic residues" evidence="7">
    <location>
        <begin position="1894"/>
        <end position="1905"/>
    </location>
</feature>
<keyword evidence="2" id="KW-0805">Transcription regulation</keyword>
<keyword evidence="3 6" id="KW-0238">DNA-binding</keyword>
<dbReference type="STRING" id="31033.ENSTRUP00000049612"/>
<protein>
    <submittedName>
        <fullName evidence="10">MAX gene-associated protein-like</fullName>
    </submittedName>
</protein>
<evidence type="ECO:0000313" key="11">
    <source>
        <dbReference type="Proteomes" id="UP000005226"/>
    </source>
</evidence>
<feature type="compositionally biased region" description="Polar residues" evidence="7">
    <location>
        <begin position="1510"/>
        <end position="1519"/>
    </location>
</feature>
<evidence type="ECO:0000259" key="8">
    <source>
        <dbReference type="PROSITE" id="PS50252"/>
    </source>
</evidence>
<dbReference type="InterPro" id="IPR008967">
    <property type="entry name" value="p53-like_TF_DNA-bd_sf"/>
</dbReference>
<feature type="region of interest" description="Disordered" evidence="7">
    <location>
        <begin position="20"/>
        <end position="42"/>
    </location>
</feature>
<feature type="compositionally biased region" description="Polar residues" evidence="7">
    <location>
        <begin position="1272"/>
        <end position="1282"/>
    </location>
</feature>
<evidence type="ECO:0000313" key="10">
    <source>
        <dbReference type="Ensembl" id="ENSTRUP00000049612.2"/>
    </source>
</evidence>
<feature type="region of interest" description="Disordered" evidence="7">
    <location>
        <begin position="1860"/>
        <end position="2008"/>
    </location>
</feature>
<feature type="compositionally biased region" description="Basic and acidic residues" evidence="7">
    <location>
        <begin position="1128"/>
        <end position="1143"/>
    </location>
</feature>
<dbReference type="GO" id="GO:0005634">
    <property type="term" value="C:nucleus"/>
    <property type="evidence" value="ECO:0007669"/>
    <property type="project" value="UniProtKB-SubCell"/>
</dbReference>
<dbReference type="SUPFAM" id="SSF49417">
    <property type="entry name" value="p53-like transcription factors"/>
    <property type="match status" value="1"/>
</dbReference>
<dbReference type="SMART" id="SM00384">
    <property type="entry name" value="AT_hook"/>
    <property type="match status" value="2"/>
</dbReference>
<feature type="region of interest" description="Disordered" evidence="7">
    <location>
        <begin position="756"/>
        <end position="805"/>
    </location>
</feature>
<gene>
    <name evidence="10" type="primary">magl</name>
</gene>